<dbReference type="EMBL" id="FOKU01000006">
    <property type="protein sequence ID" value="SFC13374.1"/>
    <property type="molecule type" value="Genomic_DNA"/>
</dbReference>
<name>A0A1M6YXN2_9FLAO</name>
<comment type="caution">
    <text evidence="2">The sequence shown here is derived from an EMBL/GenBank/DDBJ whole genome shotgun (WGS) entry which is preliminary data.</text>
</comment>
<dbReference type="EMBL" id="FRAT01000008">
    <property type="protein sequence ID" value="SHL22863.1"/>
    <property type="molecule type" value="Genomic_DNA"/>
</dbReference>
<gene>
    <name evidence="1" type="ORF">SAMN04487891_106129</name>
    <name evidence="2" type="ORF">SAMN05216293_2991</name>
</gene>
<keyword evidence="4" id="KW-1185">Reference proteome</keyword>
<evidence type="ECO:0000313" key="4">
    <source>
        <dbReference type="Proteomes" id="UP000198940"/>
    </source>
</evidence>
<dbReference type="RefSeq" id="WP_072881287.1">
    <property type="nucleotide sequence ID" value="NZ_FOKU01000006.1"/>
</dbReference>
<reference evidence="2 3" key="1">
    <citation type="submission" date="2016-11" db="EMBL/GenBank/DDBJ databases">
        <authorList>
            <person name="Varghese N."/>
            <person name="Submissions S."/>
        </authorList>
    </citation>
    <scope>NUCLEOTIDE SEQUENCE [LARGE SCALE GENOMIC DNA]</scope>
    <source>
        <strain evidence="2 3">CGMCC 1.12174</strain>
        <strain evidence="1 4">DSM 26351</strain>
    </source>
</reference>
<accession>A0A1M6YXN2</accession>
<organism evidence="2 3">
    <name type="scientific">Flagellimonas taeanensis</name>
    <dbReference type="NCBI Taxonomy" id="1005926"/>
    <lineage>
        <taxon>Bacteria</taxon>
        <taxon>Pseudomonadati</taxon>
        <taxon>Bacteroidota</taxon>
        <taxon>Flavobacteriia</taxon>
        <taxon>Flavobacteriales</taxon>
        <taxon>Flavobacteriaceae</taxon>
        <taxon>Flagellimonas</taxon>
    </lineage>
</organism>
<dbReference type="Proteomes" id="UP000184031">
    <property type="component" value="Unassembled WGS sequence"/>
</dbReference>
<proteinExistence type="predicted"/>
<sequence length="152" mass="17292">MKKIILLTSLLAGAFAILGGIDAFHGEREVVDTAVSNNGMSTIYAAKYKDCIDQEDFPENYASEANNGEAHNEWDIKKVENSLVKYKISMETATKNLNYIDAHNFIHQEFQRSKGYLQNKELSEVQEHYHRKIMQICYDNDKALNLGSASRL</sequence>
<evidence type="ECO:0000313" key="1">
    <source>
        <dbReference type="EMBL" id="SFC13374.1"/>
    </source>
</evidence>
<dbReference type="AlphaFoldDB" id="A0A1M6YXN2"/>
<dbReference type="OrthoDB" id="1453802at2"/>
<evidence type="ECO:0000313" key="3">
    <source>
        <dbReference type="Proteomes" id="UP000184031"/>
    </source>
</evidence>
<dbReference type="Proteomes" id="UP000198940">
    <property type="component" value="Unassembled WGS sequence"/>
</dbReference>
<evidence type="ECO:0000313" key="2">
    <source>
        <dbReference type="EMBL" id="SHL22863.1"/>
    </source>
</evidence>
<protein>
    <submittedName>
        <fullName evidence="2">Uncharacterized protein</fullName>
    </submittedName>
</protein>